<feature type="domain" description="Glycosyl transferase CAP10" evidence="3">
    <location>
        <begin position="280"/>
        <end position="590"/>
    </location>
</feature>
<evidence type="ECO:0000313" key="5">
    <source>
        <dbReference type="Proteomes" id="UP000800200"/>
    </source>
</evidence>
<keyword evidence="5" id="KW-1185">Reference proteome</keyword>
<dbReference type="InterPro" id="IPR006598">
    <property type="entry name" value="CAP10"/>
</dbReference>
<gene>
    <name evidence="4" type="ORF">K469DRAFT_518919</name>
</gene>
<keyword evidence="2 4" id="KW-0808">Transferase</keyword>
<protein>
    <submittedName>
        <fullName evidence="4">Glycosyltransferase family 90 protein</fullName>
    </submittedName>
</protein>
<evidence type="ECO:0000256" key="2">
    <source>
        <dbReference type="ARBA" id="ARBA00022679"/>
    </source>
</evidence>
<evidence type="ECO:0000259" key="3">
    <source>
        <dbReference type="SMART" id="SM00672"/>
    </source>
</evidence>
<evidence type="ECO:0000256" key="1">
    <source>
        <dbReference type="ARBA" id="ARBA00010118"/>
    </source>
</evidence>
<dbReference type="InterPro" id="IPR051091">
    <property type="entry name" value="O-Glucosyltr/Glycosyltrsf_90"/>
</dbReference>
<name>A0A6A6E1P1_9PEZI</name>
<sequence length="599" mass="67088">HPVDRLIAAAEIEFAKTVKRESKTVNDAARAYRKRRRRHPPPGFEAWYNYAAEHGALIIEDFWDQIYHDLGPFWGVPPFTLRQQAHAIHPNISIRNGKVVNGGEHAWAVMIEELARAVKKWNGDGLPDMDIPININAEPAIIVSWETIDTALSLARPIIPPATDVVTDFSGLGDFAAVNDTFEPEWLGPRLTHPSNSRGPRPYWSLVRPACHPKSPARGQMTFNDIWHIHTFPGHEAVNLLPSGFPNGTKRSGGFVGNWTKVGDLCGRTELQGLHGGFVRPEGMAASAKLFPLFAGSKFAVNNDILLPSVGDWNSSHFSPYSSSPSREGERKPRLAYTPWKEKEDKLYWRGPATGGHNTEKNWNRFHRHRFVSMLNASQISIAESDSSDPNSSVTGIGPAGNFRLPPGNPYRLHPLDMHSLAKWVESWADVAFTDLRCDELQDDCGCSYNGEFYGVKSAEEEKEVGKYKYTAVLDGNGGDDGGELSRKLKTGSTVLRASVYRQWYDARLVPWLHYVPVDNTFADLWGVMQYFLTLSTPPGVGKNAGKHDDAARRIGQAGKAWADRVLRKEDTLIYVYRLLLEYVRVVDDRRERLGWVGD</sequence>
<comment type="similarity">
    <text evidence="1">Belongs to the glycosyltransferase 90 family.</text>
</comment>
<accession>A0A6A6E1P1</accession>
<dbReference type="AlphaFoldDB" id="A0A6A6E1P1"/>
<dbReference type="GO" id="GO:0016740">
    <property type="term" value="F:transferase activity"/>
    <property type="evidence" value="ECO:0007669"/>
    <property type="project" value="UniProtKB-KW"/>
</dbReference>
<reference evidence="4" key="1">
    <citation type="journal article" date="2020" name="Stud. Mycol.">
        <title>101 Dothideomycetes genomes: a test case for predicting lifestyles and emergence of pathogens.</title>
        <authorList>
            <person name="Haridas S."/>
            <person name="Albert R."/>
            <person name="Binder M."/>
            <person name="Bloem J."/>
            <person name="Labutti K."/>
            <person name="Salamov A."/>
            <person name="Andreopoulos B."/>
            <person name="Baker S."/>
            <person name="Barry K."/>
            <person name="Bills G."/>
            <person name="Bluhm B."/>
            <person name="Cannon C."/>
            <person name="Castanera R."/>
            <person name="Culley D."/>
            <person name="Daum C."/>
            <person name="Ezra D."/>
            <person name="Gonzalez J."/>
            <person name="Henrissat B."/>
            <person name="Kuo A."/>
            <person name="Liang C."/>
            <person name="Lipzen A."/>
            <person name="Lutzoni F."/>
            <person name="Magnuson J."/>
            <person name="Mondo S."/>
            <person name="Nolan M."/>
            <person name="Ohm R."/>
            <person name="Pangilinan J."/>
            <person name="Park H.-J."/>
            <person name="Ramirez L."/>
            <person name="Alfaro M."/>
            <person name="Sun H."/>
            <person name="Tritt A."/>
            <person name="Yoshinaga Y."/>
            <person name="Zwiers L.-H."/>
            <person name="Turgeon B."/>
            <person name="Goodwin S."/>
            <person name="Spatafora J."/>
            <person name="Crous P."/>
            <person name="Grigoriev I."/>
        </authorList>
    </citation>
    <scope>NUCLEOTIDE SEQUENCE</scope>
    <source>
        <strain evidence="4">CBS 207.26</strain>
    </source>
</reference>
<dbReference type="Proteomes" id="UP000800200">
    <property type="component" value="Unassembled WGS sequence"/>
</dbReference>
<dbReference type="PANTHER" id="PTHR12203">
    <property type="entry name" value="KDEL LYS-ASP-GLU-LEU CONTAINING - RELATED"/>
    <property type="match status" value="1"/>
</dbReference>
<feature type="non-terminal residue" evidence="4">
    <location>
        <position position="1"/>
    </location>
</feature>
<proteinExistence type="inferred from homology"/>
<feature type="non-terminal residue" evidence="4">
    <location>
        <position position="599"/>
    </location>
</feature>
<dbReference type="OrthoDB" id="541052at2759"/>
<organism evidence="4 5">
    <name type="scientific">Zopfia rhizophila CBS 207.26</name>
    <dbReference type="NCBI Taxonomy" id="1314779"/>
    <lineage>
        <taxon>Eukaryota</taxon>
        <taxon>Fungi</taxon>
        <taxon>Dikarya</taxon>
        <taxon>Ascomycota</taxon>
        <taxon>Pezizomycotina</taxon>
        <taxon>Dothideomycetes</taxon>
        <taxon>Dothideomycetes incertae sedis</taxon>
        <taxon>Zopfiaceae</taxon>
        <taxon>Zopfia</taxon>
    </lineage>
</organism>
<evidence type="ECO:0000313" key="4">
    <source>
        <dbReference type="EMBL" id="KAF2184499.1"/>
    </source>
</evidence>
<dbReference type="SMART" id="SM00672">
    <property type="entry name" value="CAP10"/>
    <property type="match status" value="1"/>
</dbReference>
<dbReference type="EMBL" id="ML994638">
    <property type="protein sequence ID" value="KAF2184499.1"/>
    <property type="molecule type" value="Genomic_DNA"/>
</dbReference>
<dbReference type="Pfam" id="PF05686">
    <property type="entry name" value="Glyco_transf_90"/>
    <property type="match status" value="1"/>
</dbReference>
<dbReference type="PANTHER" id="PTHR12203:SF35">
    <property type="entry name" value="PROTEIN O-GLUCOSYLTRANSFERASE 1"/>
    <property type="match status" value="1"/>
</dbReference>